<reference evidence="4" key="1">
    <citation type="submission" date="2023-01" db="EMBL/GenBank/DDBJ databases">
        <title>Genome assembly of the deep-sea coral Lophelia pertusa.</title>
        <authorList>
            <person name="Herrera S."/>
            <person name="Cordes E."/>
        </authorList>
    </citation>
    <scope>NUCLEOTIDE SEQUENCE</scope>
    <source>
        <strain evidence="4">USNM1676648</strain>
        <tissue evidence="4">Polyp</tissue>
    </source>
</reference>
<evidence type="ECO:0000313" key="4">
    <source>
        <dbReference type="EMBL" id="KAJ7369282.1"/>
    </source>
</evidence>
<dbReference type="InterPro" id="IPR049883">
    <property type="entry name" value="NOTCH1_EGF-like"/>
</dbReference>
<evidence type="ECO:0000256" key="1">
    <source>
        <dbReference type="ARBA" id="ARBA00022536"/>
    </source>
</evidence>
<dbReference type="InterPro" id="IPR016186">
    <property type="entry name" value="C-type_lectin-like/link_sf"/>
</dbReference>
<dbReference type="InterPro" id="IPR001304">
    <property type="entry name" value="C-type_lectin-like"/>
</dbReference>
<dbReference type="InterPro" id="IPR016187">
    <property type="entry name" value="CTDL_fold"/>
</dbReference>
<organism evidence="4 5">
    <name type="scientific">Desmophyllum pertusum</name>
    <dbReference type="NCBI Taxonomy" id="174260"/>
    <lineage>
        <taxon>Eukaryota</taxon>
        <taxon>Metazoa</taxon>
        <taxon>Cnidaria</taxon>
        <taxon>Anthozoa</taxon>
        <taxon>Hexacorallia</taxon>
        <taxon>Scleractinia</taxon>
        <taxon>Caryophylliina</taxon>
        <taxon>Caryophylliidae</taxon>
        <taxon>Desmophyllum</taxon>
    </lineage>
</organism>
<dbReference type="PROSITE" id="PS01187">
    <property type="entry name" value="EGF_CA"/>
    <property type="match status" value="1"/>
</dbReference>
<dbReference type="OrthoDB" id="5965914at2759"/>
<accession>A0A9X0CMJ3</accession>
<feature type="domain" description="C-type lectin" evidence="3">
    <location>
        <begin position="14"/>
        <end position="54"/>
    </location>
</feature>
<gene>
    <name evidence="4" type="ORF">OS493_040065</name>
</gene>
<comment type="caution">
    <text evidence="4">The sequence shown here is derived from an EMBL/GenBank/DDBJ whole genome shotgun (WGS) entry which is preliminary data.</text>
</comment>
<evidence type="ECO:0000259" key="3">
    <source>
        <dbReference type="PROSITE" id="PS50041"/>
    </source>
</evidence>
<dbReference type="Gene3D" id="3.10.100.10">
    <property type="entry name" value="Mannose-Binding Protein A, subunit A"/>
    <property type="match status" value="1"/>
</dbReference>
<name>A0A9X0CMJ3_9CNID</name>
<dbReference type="GO" id="GO:0005509">
    <property type="term" value="F:calcium ion binding"/>
    <property type="evidence" value="ECO:0007669"/>
    <property type="project" value="InterPro"/>
</dbReference>
<dbReference type="SMART" id="SM00179">
    <property type="entry name" value="EGF_CA"/>
    <property type="match status" value="1"/>
</dbReference>
<dbReference type="InterPro" id="IPR018097">
    <property type="entry name" value="EGF_Ca-bd_CS"/>
</dbReference>
<proteinExistence type="predicted"/>
<dbReference type="Pfam" id="PF07645">
    <property type="entry name" value="EGF_CA"/>
    <property type="match status" value="1"/>
</dbReference>
<sequence>MYIYKVYTVWKHSWLGLSDIKTEGTFLWSDGTPFDFHYWAKKNNQTTFKNEDCVHTLGFLRDYRVRMERRQLPQTATDSPAKKDYNECKDFSYDCPVNATCVNSDGSYSCRCLCWIFVLDGKNCT</sequence>
<dbReference type="Pfam" id="PF00059">
    <property type="entry name" value="Lectin_C"/>
    <property type="match status" value="1"/>
</dbReference>
<dbReference type="CDD" id="cd00054">
    <property type="entry name" value="EGF_CA"/>
    <property type="match status" value="1"/>
</dbReference>
<keyword evidence="2" id="KW-1015">Disulfide bond</keyword>
<dbReference type="EMBL" id="MU827108">
    <property type="protein sequence ID" value="KAJ7369282.1"/>
    <property type="molecule type" value="Genomic_DNA"/>
</dbReference>
<dbReference type="AlphaFoldDB" id="A0A9X0CMJ3"/>
<dbReference type="InterPro" id="IPR001881">
    <property type="entry name" value="EGF-like_Ca-bd_dom"/>
</dbReference>
<feature type="non-terminal residue" evidence="4">
    <location>
        <position position="125"/>
    </location>
</feature>
<keyword evidence="1" id="KW-0245">EGF-like domain</keyword>
<keyword evidence="5" id="KW-1185">Reference proteome</keyword>
<dbReference type="Gene3D" id="2.10.25.10">
    <property type="entry name" value="Laminin"/>
    <property type="match status" value="1"/>
</dbReference>
<dbReference type="SUPFAM" id="SSF56436">
    <property type="entry name" value="C-type lectin-like"/>
    <property type="match status" value="1"/>
</dbReference>
<evidence type="ECO:0000256" key="2">
    <source>
        <dbReference type="ARBA" id="ARBA00023157"/>
    </source>
</evidence>
<dbReference type="Proteomes" id="UP001163046">
    <property type="component" value="Unassembled WGS sequence"/>
</dbReference>
<protein>
    <recommendedName>
        <fullName evidence="3">C-type lectin domain-containing protein</fullName>
    </recommendedName>
</protein>
<evidence type="ECO:0000313" key="5">
    <source>
        <dbReference type="Proteomes" id="UP001163046"/>
    </source>
</evidence>
<dbReference type="PROSITE" id="PS50041">
    <property type="entry name" value="C_TYPE_LECTIN_2"/>
    <property type="match status" value="1"/>
</dbReference>
<dbReference type="SUPFAM" id="SSF57196">
    <property type="entry name" value="EGF/Laminin"/>
    <property type="match status" value="1"/>
</dbReference>